<dbReference type="EMBL" id="NKDB02000002">
    <property type="protein sequence ID" value="RKJ96460.1"/>
    <property type="molecule type" value="Genomic_DNA"/>
</dbReference>
<feature type="transmembrane region" description="Helical" evidence="1">
    <location>
        <begin position="119"/>
        <end position="136"/>
    </location>
</feature>
<gene>
    <name evidence="2" type="ORF">CE154_010530</name>
</gene>
<sequence length="645" mass="70229">MFRSAGTSNVTGTGAVLLGASCIAAALGAAAHHPLAPVLALSLLSAIAAWTVSRPADLWCVLPALLPVASFTPWSGWWLVDGSDLLVLAAMGGAYLRWGVDAWRGPAATFARTPPGMRWVYAVLPPLLLLGVWRGLDDARGAASWATLLAQLWNQGPYGDYDLPGNTLRVAKSLAWGLLLMPVLYRWPQGAPLRLARGMVAGLLLVCAGVLWERGLYVGWLDFGTNYRTTAWFWEMHVGGAAIDSYLAMALPFAWWAAWSAPHGWRWYAAAALVLLSTYAVLTTYSRGLYLAVLITGVALGALVRRYHFDAPDDTAWHRKAMVWLLAALVVETMGVWLGGAFMSDRLVRSNVDLHQRMDHWKRGVGLLHAPSQWILGLGVGRLPAHYSTQTTEGALAGRVRWLQKADGSTEAWLFGPMRPGVKGELALAQRVALAPGGGYKVRLRAHLDSPAWVKVQLCEQHLLYVSRCQLRTRQLSADSRTIDGWMELPLLGPAFEPNGILSTWRGGVLSVKVLQANASMRLEGVELIDPQGRQVLRNPVFARGPSHWSSVAYENFLPWHMDNLLLELLVERGLLGLLALAAVAVWALLLLARGIRSHKPLALIVGGSIGAALLIGAVVSIIEIPRVSTMLWLLLVVSPLVRED</sequence>
<proteinExistence type="predicted"/>
<comment type="caution">
    <text evidence="2">The sequence shown here is derived from an EMBL/GenBank/DDBJ whole genome shotgun (WGS) entry which is preliminary data.</text>
</comment>
<feature type="transmembrane region" description="Helical" evidence="1">
    <location>
        <begin position="574"/>
        <end position="593"/>
    </location>
</feature>
<feature type="transmembrane region" description="Helical" evidence="1">
    <location>
        <begin position="265"/>
        <end position="282"/>
    </location>
</feature>
<organism evidence="2 3">
    <name type="scientific">Alicycliphilus denitrificans</name>
    <dbReference type="NCBI Taxonomy" id="179636"/>
    <lineage>
        <taxon>Bacteria</taxon>
        <taxon>Pseudomonadati</taxon>
        <taxon>Pseudomonadota</taxon>
        <taxon>Betaproteobacteria</taxon>
        <taxon>Burkholderiales</taxon>
        <taxon>Comamonadaceae</taxon>
        <taxon>Alicycliphilus</taxon>
    </lineage>
</organism>
<evidence type="ECO:0000313" key="3">
    <source>
        <dbReference type="Proteomes" id="UP000216225"/>
    </source>
</evidence>
<dbReference type="PANTHER" id="PTHR37422:SF13">
    <property type="entry name" value="LIPOPOLYSACCHARIDE BIOSYNTHESIS PROTEIN PA4999-RELATED"/>
    <property type="match status" value="1"/>
</dbReference>
<accession>A0A420KB72</accession>
<evidence type="ECO:0000256" key="1">
    <source>
        <dbReference type="SAM" id="Phobius"/>
    </source>
</evidence>
<feature type="transmembrane region" description="Helical" evidence="1">
    <location>
        <begin position="12"/>
        <end position="31"/>
    </location>
</feature>
<evidence type="ECO:0008006" key="4">
    <source>
        <dbReference type="Google" id="ProtNLM"/>
    </source>
</evidence>
<dbReference type="AlphaFoldDB" id="A0A420KB72"/>
<feature type="transmembrane region" description="Helical" evidence="1">
    <location>
        <begin position="602"/>
        <end position="623"/>
    </location>
</feature>
<keyword evidence="1" id="KW-1133">Transmembrane helix</keyword>
<feature type="transmembrane region" description="Helical" evidence="1">
    <location>
        <begin position="232"/>
        <end position="258"/>
    </location>
</feature>
<evidence type="ECO:0000313" key="2">
    <source>
        <dbReference type="EMBL" id="RKJ96460.1"/>
    </source>
</evidence>
<feature type="transmembrane region" description="Helical" evidence="1">
    <location>
        <begin position="38"/>
        <end position="56"/>
    </location>
</feature>
<keyword evidence="1" id="KW-0812">Transmembrane</keyword>
<name>A0A420KB72_9BURK</name>
<reference evidence="2 3" key="1">
    <citation type="submission" date="2018-09" db="EMBL/GenBank/DDBJ databases">
        <title>Genome comparison of Alicycliphilus sp. BQ1, a polyurethanolytic bacterium, with its closest phylogenetic relatives Alicycliphilus denitrificans BC and K601, unable to attack polyurethane.</title>
        <authorList>
            <person name="Loza-Tavera H."/>
            <person name="Lozano L."/>
            <person name="Cevallos M."/>
            <person name="Maya-Lucas O."/>
            <person name="Garcia-Mena J."/>
            <person name="Hernandez J."/>
        </authorList>
    </citation>
    <scope>NUCLEOTIDE SEQUENCE [LARGE SCALE GENOMIC DNA]</scope>
    <source>
        <strain evidence="2 3">BQ1</strain>
    </source>
</reference>
<dbReference type="InterPro" id="IPR051533">
    <property type="entry name" value="WaaL-like"/>
</dbReference>
<feature type="transmembrane region" description="Helical" evidence="1">
    <location>
        <begin position="288"/>
        <end position="309"/>
    </location>
</feature>
<feature type="transmembrane region" description="Helical" evidence="1">
    <location>
        <begin position="195"/>
        <end position="212"/>
    </location>
</feature>
<dbReference type="Proteomes" id="UP000216225">
    <property type="component" value="Unassembled WGS sequence"/>
</dbReference>
<feature type="transmembrane region" description="Helical" evidence="1">
    <location>
        <begin position="321"/>
        <end position="343"/>
    </location>
</feature>
<dbReference type="PANTHER" id="PTHR37422">
    <property type="entry name" value="TEICHURONIC ACID BIOSYNTHESIS PROTEIN TUAE"/>
    <property type="match status" value="1"/>
</dbReference>
<dbReference type="PROSITE" id="PS51257">
    <property type="entry name" value="PROKAR_LIPOPROTEIN"/>
    <property type="match status" value="1"/>
</dbReference>
<protein>
    <recommendedName>
        <fullName evidence="4">O-antigen polymerase</fullName>
    </recommendedName>
</protein>
<keyword evidence="1" id="KW-0472">Membrane</keyword>